<dbReference type="PANTHER" id="PTHR43695">
    <property type="entry name" value="PUTATIVE (AFU_ORTHOLOGUE AFUA_2G17250)-RELATED"/>
    <property type="match status" value="1"/>
</dbReference>
<dbReference type="GO" id="GO:0016787">
    <property type="term" value="F:hydrolase activity"/>
    <property type="evidence" value="ECO:0007669"/>
    <property type="project" value="UniProtKB-KW"/>
</dbReference>
<comment type="similarity">
    <text evidence="1">Belongs to the 'GDSL' lipolytic enzyme family.</text>
</comment>
<dbReference type="SUPFAM" id="SSF52266">
    <property type="entry name" value="SGNH hydrolase"/>
    <property type="match status" value="1"/>
</dbReference>
<comment type="caution">
    <text evidence="3">The sequence shown here is derived from an EMBL/GenBank/DDBJ whole genome shotgun (WGS) entry which is preliminary data.</text>
</comment>
<accession>K1SPA4</accession>
<feature type="non-terminal residue" evidence="3">
    <location>
        <position position="1"/>
    </location>
</feature>
<organism evidence="3">
    <name type="scientific">human gut metagenome</name>
    <dbReference type="NCBI Taxonomy" id="408170"/>
    <lineage>
        <taxon>unclassified sequences</taxon>
        <taxon>metagenomes</taxon>
        <taxon>organismal metagenomes</taxon>
    </lineage>
</organism>
<dbReference type="PANTHER" id="PTHR43695:SF1">
    <property type="entry name" value="RHAMNOGALACTURONAN ACETYLESTERASE"/>
    <property type="match status" value="1"/>
</dbReference>
<name>K1SPA4_9ZZZZ</name>
<gene>
    <name evidence="3" type="ORF">OBE_07949</name>
</gene>
<protein>
    <submittedName>
        <fullName evidence="3">Rhamnogalacturonan acetylesterase</fullName>
    </submittedName>
</protein>
<dbReference type="Gene3D" id="3.40.50.1110">
    <property type="entry name" value="SGNH hydrolase"/>
    <property type="match status" value="1"/>
</dbReference>
<dbReference type="InterPro" id="IPR037459">
    <property type="entry name" value="RhgT-like"/>
</dbReference>
<dbReference type="InterPro" id="IPR036514">
    <property type="entry name" value="SGNH_hydro_sf"/>
</dbReference>
<sequence length="169" mass="19165">KGAYYSFMTSLKTFIDEARARGAYPVLVTPTQRRSFDENGKIRDTHEDYPEAMRWLAAKENVPLIDLNEMTRTLYEAMGVEPSKKAFVHYPAGTYPGQNRVLADNTHFNPYGAYQISKCIIEGIKKAGLPISNYLRSDYSGYNPAHPDALDSFKWNDSPFTEIEKPDGN</sequence>
<evidence type="ECO:0000256" key="1">
    <source>
        <dbReference type="ARBA" id="ARBA00008668"/>
    </source>
</evidence>
<keyword evidence="2" id="KW-0378">Hydrolase</keyword>
<reference evidence="3" key="1">
    <citation type="journal article" date="2013" name="Environ. Microbiol.">
        <title>Microbiota from the distal guts of lean and obese adolescents exhibit partial functional redundancy besides clear differences in community structure.</title>
        <authorList>
            <person name="Ferrer M."/>
            <person name="Ruiz A."/>
            <person name="Lanza F."/>
            <person name="Haange S.B."/>
            <person name="Oberbach A."/>
            <person name="Till H."/>
            <person name="Bargiela R."/>
            <person name="Campoy C."/>
            <person name="Segura M.T."/>
            <person name="Richter M."/>
            <person name="von Bergen M."/>
            <person name="Seifert J."/>
            <person name="Suarez A."/>
        </authorList>
    </citation>
    <scope>NUCLEOTIDE SEQUENCE</scope>
</reference>
<dbReference type="AlphaFoldDB" id="K1SPA4"/>
<evidence type="ECO:0000313" key="3">
    <source>
        <dbReference type="EMBL" id="EKC62497.1"/>
    </source>
</evidence>
<proteinExistence type="inferred from homology"/>
<evidence type="ECO:0000256" key="2">
    <source>
        <dbReference type="ARBA" id="ARBA00022801"/>
    </source>
</evidence>
<dbReference type="EMBL" id="AJWZ01005465">
    <property type="protein sequence ID" value="EKC62497.1"/>
    <property type="molecule type" value="Genomic_DNA"/>
</dbReference>